<organism evidence="4 5">
    <name type="scientific">Ceratobasidium theobromae</name>
    <dbReference type="NCBI Taxonomy" id="1582974"/>
    <lineage>
        <taxon>Eukaryota</taxon>
        <taxon>Fungi</taxon>
        <taxon>Dikarya</taxon>
        <taxon>Basidiomycota</taxon>
        <taxon>Agaricomycotina</taxon>
        <taxon>Agaricomycetes</taxon>
        <taxon>Cantharellales</taxon>
        <taxon>Ceratobasidiaceae</taxon>
        <taxon>Ceratobasidium</taxon>
    </lineage>
</organism>
<evidence type="ECO:0000256" key="2">
    <source>
        <dbReference type="ARBA" id="ARBA00022643"/>
    </source>
</evidence>
<keyword evidence="4" id="KW-0503">Monooxygenase</keyword>
<accession>A0A5N5QRY4</accession>
<name>A0A5N5QRY4_9AGAM</name>
<keyword evidence="3" id="KW-0560">Oxidoreductase</keyword>
<dbReference type="PANTHER" id="PTHR32332">
    <property type="entry name" value="2-NITROPROPANE DIOXYGENASE"/>
    <property type="match status" value="1"/>
</dbReference>
<keyword evidence="2" id="KW-0288">FMN</keyword>
<evidence type="ECO:0000256" key="3">
    <source>
        <dbReference type="ARBA" id="ARBA00023002"/>
    </source>
</evidence>
<dbReference type="PANTHER" id="PTHR32332:SF31">
    <property type="entry name" value="2-NITROPROPANE DIOXYGENASE FAMILY, PUTATIVE (AFU_ORTHOLOGUE AFUA_2G09850)-RELATED"/>
    <property type="match status" value="1"/>
</dbReference>
<evidence type="ECO:0000313" key="5">
    <source>
        <dbReference type="Proteomes" id="UP000383932"/>
    </source>
</evidence>
<sequence>MPGPIVTPITKLFGIDHPILLAGMNVAAGPALAAAVTNAGGLGVIGGVGYTPKVLRDQIKELKKDLKSPNAPFGVDLLLPQVGGSARKTNYDYTKGQLPELVNVIIEEKAALFVSAVGVPPKEVVDRLHQAGIPVMNMVGHPKHVARALDVGVDIICAQGGEGGGHTGNIASSILIPACVDAVKGRKSPLNGNPIYIIAAGGIFDGRGLAANLMYGAQAVWVGTRFVASEEAGAPKKHKELVVEAGHEDITRTLIYTGRPLRVFKTPYVADWEENRQEEIKDLTSKGILPNEHELEKHPGKSLQARTFLMGSVSAVIKDVLPAKTIVDNMIKEAVQRIQAGNGLLGSNPKL</sequence>
<dbReference type="InterPro" id="IPR013785">
    <property type="entry name" value="Aldolase_TIM"/>
</dbReference>
<dbReference type="OrthoDB" id="10265891at2759"/>
<dbReference type="SUPFAM" id="SSF51412">
    <property type="entry name" value="Inosine monophosphate dehydrogenase (IMPDH)"/>
    <property type="match status" value="1"/>
</dbReference>
<keyword evidence="1" id="KW-0285">Flavoprotein</keyword>
<reference evidence="4 5" key="1">
    <citation type="journal article" date="2019" name="Fungal Biol. Biotechnol.">
        <title>Draft genome sequence of fastidious pathogen Ceratobasidium theobromae, which causes vascular-streak dieback in Theobroma cacao.</title>
        <authorList>
            <person name="Ali S.S."/>
            <person name="Asman A."/>
            <person name="Shao J."/>
            <person name="Firmansyah A.P."/>
            <person name="Susilo A.W."/>
            <person name="Rosmana A."/>
            <person name="McMahon P."/>
            <person name="Junaid M."/>
            <person name="Guest D."/>
            <person name="Kheng T.Y."/>
            <person name="Meinhardt L.W."/>
            <person name="Bailey B.A."/>
        </authorList>
    </citation>
    <scope>NUCLEOTIDE SEQUENCE [LARGE SCALE GENOMIC DNA]</scope>
    <source>
        <strain evidence="4 5">CT2</strain>
    </source>
</reference>
<keyword evidence="5" id="KW-1185">Reference proteome</keyword>
<gene>
    <name evidence="4" type="ORF">CTheo_2166</name>
</gene>
<comment type="caution">
    <text evidence="4">The sequence shown here is derived from an EMBL/GenBank/DDBJ whole genome shotgun (WGS) entry which is preliminary data.</text>
</comment>
<evidence type="ECO:0000256" key="1">
    <source>
        <dbReference type="ARBA" id="ARBA00022630"/>
    </source>
</evidence>
<protein>
    <submittedName>
        <fullName evidence="4">Monooxygenase</fullName>
    </submittedName>
</protein>
<dbReference type="InterPro" id="IPR004136">
    <property type="entry name" value="NMO"/>
</dbReference>
<proteinExistence type="predicted"/>
<dbReference type="Proteomes" id="UP000383932">
    <property type="component" value="Unassembled WGS sequence"/>
</dbReference>
<dbReference type="AlphaFoldDB" id="A0A5N5QRY4"/>
<dbReference type="CDD" id="cd04730">
    <property type="entry name" value="NPD_like"/>
    <property type="match status" value="1"/>
</dbReference>
<dbReference type="Pfam" id="PF03060">
    <property type="entry name" value="NMO"/>
    <property type="match status" value="1"/>
</dbReference>
<dbReference type="EMBL" id="SSOP01000021">
    <property type="protein sequence ID" value="KAB5594389.1"/>
    <property type="molecule type" value="Genomic_DNA"/>
</dbReference>
<evidence type="ECO:0000313" key="4">
    <source>
        <dbReference type="EMBL" id="KAB5594389.1"/>
    </source>
</evidence>
<dbReference type="Gene3D" id="3.20.20.70">
    <property type="entry name" value="Aldolase class I"/>
    <property type="match status" value="1"/>
</dbReference>
<dbReference type="GO" id="GO:0018580">
    <property type="term" value="F:nitronate monooxygenase activity"/>
    <property type="evidence" value="ECO:0007669"/>
    <property type="project" value="InterPro"/>
</dbReference>